<evidence type="ECO:0008006" key="4">
    <source>
        <dbReference type="Google" id="ProtNLM"/>
    </source>
</evidence>
<evidence type="ECO:0000256" key="1">
    <source>
        <dbReference type="PROSITE-ProRule" id="PRU00339"/>
    </source>
</evidence>
<proteinExistence type="predicted"/>
<reference evidence="2 3" key="1">
    <citation type="submission" date="2020-12" db="EMBL/GenBank/DDBJ databases">
        <title>Comparative genome analysis of fungal antagonists Marinomonas ostreistagni 398 and M. spartinae 468.</title>
        <authorList>
            <person name="Fields J.L."/>
            <person name="Mavrodi O.V."/>
            <person name="Biber P.D."/>
            <person name="Indest K.J."/>
            <person name="Mavrodi D.V."/>
        </authorList>
    </citation>
    <scope>NUCLEOTIDE SEQUENCE [LARGE SCALE GENOMIC DNA]</scope>
    <source>
        <strain evidence="2 3">USM7</strain>
    </source>
</reference>
<feature type="repeat" description="TPR" evidence="1">
    <location>
        <begin position="195"/>
        <end position="228"/>
    </location>
</feature>
<dbReference type="Gene3D" id="1.25.40.10">
    <property type="entry name" value="Tetratricopeptide repeat domain"/>
    <property type="match status" value="1"/>
</dbReference>
<evidence type="ECO:0000313" key="2">
    <source>
        <dbReference type="EMBL" id="MBJ7550872.1"/>
    </source>
</evidence>
<evidence type="ECO:0000313" key="3">
    <source>
        <dbReference type="Proteomes" id="UP000598488"/>
    </source>
</evidence>
<keyword evidence="1" id="KW-0802">TPR repeat</keyword>
<organism evidence="2 3">
    <name type="scientific">Marinomonas ostreistagni</name>
    <dbReference type="NCBI Taxonomy" id="359209"/>
    <lineage>
        <taxon>Bacteria</taxon>
        <taxon>Pseudomonadati</taxon>
        <taxon>Pseudomonadota</taxon>
        <taxon>Gammaproteobacteria</taxon>
        <taxon>Oceanospirillales</taxon>
        <taxon>Oceanospirillaceae</taxon>
        <taxon>Marinomonas</taxon>
    </lineage>
</organism>
<dbReference type="SUPFAM" id="SSF81901">
    <property type="entry name" value="HCP-like"/>
    <property type="match status" value="1"/>
</dbReference>
<comment type="caution">
    <text evidence="2">The sequence shown here is derived from an EMBL/GenBank/DDBJ whole genome shotgun (WGS) entry which is preliminary data.</text>
</comment>
<dbReference type="InterPro" id="IPR011990">
    <property type="entry name" value="TPR-like_helical_dom_sf"/>
</dbReference>
<dbReference type="PROSITE" id="PS50005">
    <property type="entry name" value="TPR"/>
    <property type="match status" value="1"/>
</dbReference>
<dbReference type="Proteomes" id="UP000598488">
    <property type="component" value="Unassembled WGS sequence"/>
</dbReference>
<name>A0ABS0ZB54_9GAMM</name>
<accession>A0ABS0ZB54</accession>
<dbReference type="RefSeq" id="WP_199462475.1">
    <property type="nucleotide sequence ID" value="NZ_JAEMUH010000007.1"/>
</dbReference>
<keyword evidence="3" id="KW-1185">Reference proteome</keyword>
<dbReference type="EMBL" id="JAEMUH010000007">
    <property type="protein sequence ID" value="MBJ7550872.1"/>
    <property type="molecule type" value="Genomic_DNA"/>
</dbReference>
<gene>
    <name evidence="2" type="ORF">JHD44_09280</name>
</gene>
<sequence length="248" mass="27608">MKSRSGMYAVSWTLSYKPSLSNLKPKIIASLFCFFQFIANASYAEMYGNYDAKKILIVTETENGQKKGVDLRYLDSIINDLGKHASVYPPRFDNAADLRRAKADARSLSGVLDILVDTPTASTDLLKRSSLINSIGFMLDIPGSADKADRDFRNLLNQMPDDTFANYRYGVFLADSNQGSKALPYLEKSAKAGVKQAYYSLGMVYLSQQNMELAVKNLEIYKGLTPNNEHVEGLLDAIKSGNVKFKKH</sequence>
<dbReference type="InterPro" id="IPR019734">
    <property type="entry name" value="TPR_rpt"/>
</dbReference>
<protein>
    <recommendedName>
        <fullName evidence="4">Tetratricopeptide repeat protein</fullName>
    </recommendedName>
</protein>